<protein>
    <submittedName>
        <fullName evidence="1">Uncharacterized protein</fullName>
    </submittedName>
</protein>
<dbReference type="Proteomes" id="UP000290288">
    <property type="component" value="Unassembled WGS sequence"/>
</dbReference>
<proteinExistence type="predicted"/>
<evidence type="ECO:0000313" key="1">
    <source>
        <dbReference type="EMBL" id="RXW20168.1"/>
    </source>
</evidence>
<reference evidence="1 2" key="1">
    <citation type="submission" date="2019-01" db="EMBL/GenBank/DDBJ databases">
        <title>Draft genome sequence of Psathyrella aberdarensis IHI B618.</title>
        <authorList>
            <person name="Buettner E."/>
            <person name="Kellner H."/>
        </authorList>
    </citation>
    <scope>NUCLEOTIDE SEQUENCE [LARGE SCALE GENOMIC DNA]</scope>
    <source>
        <strain evidence="1 2">IHI B618</strain>
    </source>
</reference>
<gene>
    <name evidence="1" type="ORF">EST38_g5666</name>
</gene>
<evidence type="ECO:0000313" key="2">
    <source>
        <dbReference type="Proteomes" id="UP000290288"/>
    </source>
</evidence>
<dbReference type="AlphaFoldDB" id="A0A4V1Q3Y1"/>
<comment type="caution">
    <text evidence="1">The sequence shown here is derived from an EMBL/GenBank/DDBJ whole genome shotgun (WGS) entry which is preliminary data.</text>
</comment>
<organism evidence="1 2">
    <name type="scientific">Candolleomyces aberdarensis</name>
    <dbReference type="NCBI Taxonomy" id="2316362"/>
    <lineage>
        <taxon>Eukaryota</taxon>
        <taxon>Fungi</taxon>
        <taxon>Dikarya</taxon>
        <taxon>Basidiomycota</taxon>
        <taxon>Agaricomycotina</taxon>
        <taxon>Agaricomycetes</taxon>
        <taxon>Agaricomycetidae</taxon>
        <taxon>Agaricales</taxon>
        <taxon>Agaricineae</taxon>
        <taxon>Psathyrellaceae</taxon>
        <taxon>Candolleomyces</taxon>
    </lineage>
</organism>
<sequence length="307" mass="34257">MGSKSTPPPSYVNYADLEVLATTATADELGLEFFKKFHVLRAYTVEWGKKRLRLAAGIAHGIRKNARFTLYQNIEALRDGSKPLGQTKESEIGAFSTLLLPLHNMSSDFPASCIAIQTESSDPEGLRVHAPAEILHLPLFKEIASSFSGKGINDPCRIKLVDKAEAQLEIVPAGGSQVTFNVLDEFSTNCGFTRLPHVVDLYDGSLGRILCSAARYYLQLNIQHTSYPEPLEKPKVELFLLKEQCGEDDEVVLIPGEEYMYRGAMIEIEVDEETKYGIKIWNHEDVDLGLVCFYFDHANLSISDFPH</sequence>
<keyword evidence="2" id="KW-1185">Reference proteome</keyword>
<dbReference type="OrthoDB" id="3223806at2759"/>
<name>A0A4V1Q3Y1_9AGAR</name>
<accession>A0A4V1Q3Y1</accession>
<dbReference type="EMBL" id="SDEE01000162">
    <property type="protein sequence ID" value="RXW20168.1"/>
    <property type="molecule type" value="Genomic_DNA"/>
</dbReference>